<name>A0A074RXF1_9AGAM</name>
<dbReference type="PANTHER" id="PTHR15665:SF1">
    <property type="entry name" value="PROTEIN ASTEROID HOMOLOG 1"/>
    <property type="match status" value="1"/>
</dbReference>
<dbReference type="AlphaFoldDB" id="A0A074RXF1"/>
<organism evidence="4 5">
    <name type="scientific">Rhizoctonia solani 123E</name>
    <dbReference type="NCBI Taxonomy" id="1423351"/>
    <lineage>
        <taxon>Eukaryota</taxon>
        <taxon>Fungi</taxon>
        <taxon>Dikarya</taxon>
        <taxon>Basidiomycota</taxon>
        <taxon>Agaricomycotina</taxon>
        <taxon>Agaricomycetes</taxon>
        <taxon>Cantharellales</taxon>
        <taxon>Ceratobasidiaceae</taxon>
        <taxon>Rhizoctonia</taxon>
    </lineage>
</organism>
<dbReference type="SUPFAM" id="SSF88723">
    <property type="entry name" value="PIN domain-like"/>
    <property type="match status" value="1"/>
</dbReference>
<dbReference type="Gene3D" id="3.40.50.1010">
    <property type="entry name" value="5'-nuclease"/>
    <property type="match status" value="1"/>
</dbReference>
<comment type="caution">
    <text evidence="4">The sequence shown here is derived from an EMBL/GenBank/DDBJ whole genome shotgun (WGS) entry which is preliminary data.</text>
</comment>
<sequence length="783" mass="84449">MTNAAVGPINLPKNAFLSPTFSPWMGVHGLTTFLRDNRRALSKQETFPNTDTGTRPLVVDGWSLIFALYNDSGLPWVYGGEYESFATLVKNLVNAWIAVGFEPYFVFDGPVPLSKTPTTLKRYTESGVQNANIFFRTSASARSTPSFLASTRILPPLLLETCLSVLREISSSSATGNDLPPQPRVHILMADGEADPYCVTLAGRLGNGLVLGMDSDFAVLNVEGYGGYIPLDEMTWSSTSDDTPPTQQEEDDGFTAVSAKQRPKRKPSGLIPPSSMGDLSLNVTIYHPQSLASHLGLPPALLPLFSALVGNDFSNPQNAKRFFEYRSTLVERIWKVARSVSAAIKKSNNGKERGDAVLDVIQTAVSHLLIRPDTVASGEMETIVDQTVEAALECTIPASSPSPASSCAIHAEDECPLSSLSPELLDAYRKGNVHPRLVNAITTGIVFPKLFLEDPEQKTCGGACKTVWDWVWAVFTAGGHISFSTLDGSGSTIDGTESRADDDSELISVVEEFTATEPSVSSESGDLASELRDRLRGLVLEESSSTPVPGTKSVVQYTRRGLKLVPDPIQLPTLSELPSSGGAQDWTKKDRISVYLQGTQSHTSSIIEAFEKSHVDVGTLLWVCALRCVVQSSPFLGGSAASPAVVGKWRQSEARAFIGCLSTLPEPDSPLPPLDARTIQRTAQILYAFDAGARLAEVLYLFGEEVGRAARMFSGRAAHSRSPGQVDEKVWELVCDAIGEDPWAHEPEKTKAKAKKKKGAASKPAAGWKNARFNVLASLGMDD</sequence>
<dbReference type="InterPro" id="IPR039436">
    <property type="entry name" value="Asteroid_dom"/>
</dbReference>
<dbReference type="Pfam" id="PF12813">
    <property type="entry name" value="XPG_I_2"/>
    <property type="match status" value="1"/>
</dbReference>
<evidence type="ECO:0000313" key="4">
    <source>
        <dbReference type="EMBL" id="KEP49288.1"/>
    </source>
</evidence>
<evidence type="ECO:0000256" key="2">
    <source>
        <dbReference type="SAM" id="MobiDB-lite"/>
    </source>
</evidence>
<gene>
    <name evidence="4" type="ORF">V565_103790</name>
</gene>
<evidence type="ECO:0000259" key="3">
    <source>
        <dbReference type="Pfam" id="PF12813"/>
    </source>
</evidence>
<keyword evidence="5" id="KW-1185">Reference proteome</keyword>
<reference evidence="4 5" key="1">
    <citation type="submission" date="2013-12" db="EMBL/GenBank/DDBJ databases">
        <authorList>
            <person name="Cubeta M."/>
            <person name="Pakala S."/>
            <person name="Fedorova N."/>
            <person name="Thomas E."/>
            <person name="Dean R."/>
            <person name="Jabaji S."/>
            <person name="Neate S."/>
            <person name="Toda T."/>
            <person name="Tavantzis S."/>
            <person name="Vilgalys R."/>
            <person name="Bharathan N."/>
            <person name="Pakala S."/>
            <person name="Losada L.S."/>
            <person name="Zafar N."/>
            <person name="Nierman W."/>
        </authorList>
    </citation>
    <scope>NUCLEOTIDE SEQUENCE [LARGE SCALE GENOMIC DNA]</scope>
    <source>
        <strain evidence="4 5">123E</strain>
    </source>
</reference>
<comment type="similarity">
    <text evidence="1">Belongs to the asteroid family.</text>
</comment>
<feature type="region of interest" description="Disordered" evidence="2">
    <location>
        <begin position="236"/>
        <end position="273"/>
    </location>
</feature>
<feature type="region of interest" description="Disordered" evidence="2">
    <location>
        <begin position="744"/>
        <end position="765"/>
    </location>
</feature>
<dbReference type="InterPro" id="IPR026832">
    <property type="entry name" value="Asteroid"/>
</dbReference>
<proteinExistence type="inferred from homology"/>
<evidence type="ECO:0000313" key="5">
    <source>
        <dbReference type="Proteomes" id="UP000027456"/>
    </source>
</evidence>
<dbReference type="InterPro" id="IPR029060">
    <property type="entry name" value="PIN-like_dom_sf"/>
</dbReference>
<dbReference type="HOGENOM" id="CLU_314230_0_0_1"/>
<dbReference type="Proteomes" id="UP000027456">
    <property type="component" value="Unassembled WGS sequence"/>
</dbReference>
<evidence type="ECO:0000256" key="1">
    <source>
        <dbReference type="ARBA" id="ARBA00007398"/>
    </source>
</evidence>
<dbReference type="PANTHER" id="PTHR15665">
    <property type="entry name" value="ASTEROID PROTEIN"/>
    <property type="match status" value="1"/>
</dbReference>
<dbReference type="OrthoDB" id="25987at2759"/>
<protein>
    <submittedName>
        <fullName evidence="4">XPG domain protein</fullName>
    </submittedName>
</protein>
<feature type="compositionally biased region" description="Low complexity" evidence="2">
    <location>
        <begin position="237"/>
        <end position="247"/>
    </location>
</feature>
<dbReference type="STRING" id="1423351.A0A074RXF1"/>
<accession>A0A074RXF1</accession>
<dbReference type="EMBL" id="AZST01000382">
    <property type="protein sequence ID" value="KEP49288.1"/>
    <property type="molecule type" value="Genomic_DNA"/>
</dbReference>
<feature type="domain" description="Asteroid" evidence="3">
    <location>
        <begin position="187"/>
        <end position="308"/>
    </location>
</feature>